<protein>
    <submittedName>
        <fullName evidence="6">Unannotated protein</fullName>
    </submittedName>
</protein>
<dbReference type="AlphaFoldDB" id="A0A6J7ALL4"/>
<evidence type="ECO:0000313" key="6">
    <source>
        <dbReference type="EMBL" id="CAB4833782.1"/>
    </source>
</evidence>
<dbReference type="SUPFAM" id="SSF51679">
    <property type="entry name" value="Bacterial luciferase-like"/>
    <property type="match status" value="1"/>
</dbReference>
<keyword evidence="2" id="KW-0288">FMN</keyword>
<dbReference type="PANTHER" id="PTHR42847">
    <property type="entry name" value="ALKANESULFONATE MONOOXYGENASE"/>
    <property type="match status" value="1"/>
</dbReference>
<name>A0A6J7ALL4_9ZZZZ</name>
<reference evidence="6" key="1">
    <citation type="submission" date="2020-05" db="EMBL/GenBank/DDBJ databases">
        <authorList>
            <person name="Chiriac C."/>
            <person name="Salcher M."/>
            <person name="Ghai R."/>
            <person name="Kavagutti S V."/>
        </authorList>
    </citation>
    <scope>NUCLEOTIDE SEQUENCE</scope>
</reference>
<feature type="domain" description="Luciferase-like" evidence="5">
    <location>
        <begin position="7"/>
        <end position="325"/>
    </location>
</feature>
<evidence type="ECO:0000256" key="3">
    <source>
        <dbReference type="ARBA" id="ARBA00023002"/>
    </source>
</evidence>
<accession>A0A6J7ALL4</accession>
<dbReference type="InterPro" id="IPR011251">
    <property type="entry name" value="Luciferase-like_dom"/>
</dbReference>
<dbReference type="PANTHER" id="PTHR42847:SF4">
    <property type="entry name" value="ALKANESULFONATE MONOOXYGENASE-RELATED"/>
    <property type="match status" value="1"/>
</dbReference>
<dbReference type="GO" id="GO:0046306">
    <property type="term" value="P:alkanesulfonate catabolic process"/>
    <property type="evidence" value="ECO:0007669"/>
    <property type="project" value="TreeGrafter"/>
</dbReference>
<keyword evidence="4" id="KW-0503">Monooxygenase</keyword>
<keyword evidence="1" id="KW-0285">Flavoprotein</keyword>
<proteinExistence type="predicted"/>
<dbReference type="EMBL" id="CAFABK010000070">
    <property type="protein sequence ID" value="CAB4833782.1"/>
    <property type="molecule type" value="Genomic_DNA"/>
</dbReference>
<organism evidence="6">
    <name type="scientific">freshwater metagenome</name>
    <dbReference type="NCBI Taxonomy" id="449393"/>
    <lineage>
        <taxon>unclassified sequences</taxon>
        <taxon>metagenomes</taxon>
        <taxon>ecological metagenomes</taxon>
    </lineage>
</organism>
<gene>
    <name evidence="6" type="ORF">UFOPK3204_01324</name>
</gene>
<evidence type="ECO:0000256" key="1">
    <source>
        <dbReference type="ARBA" id="ARBA00022630"/>
    </source>
</evidence>
<dbReference type="Gene3D" id="3.20.20.30">
    <property type="entry name" value="Luciferase-like domain"/>
    <property type="match status" value="1"/>
</dbReference>
<dbReference type="InterPro" id="IPR036661">
    <property type="entry name" value="Luciferase-like_sf"/>
</dbReference>
<dbReference type="Pfam" id="PF00296">
    <property type="entry name" value="Bac_luciferase"/>
    <property type="match status" value="1"/>
</dbReference>
<evidence type="ECO:0000259" key="5">
    <source>
        <dbReference type="Pfam" id="PF00296"/>
    </source>
</evidence>
<dbReference type="GO" id="GO:0008726">
    <property type="term" value="F:alkanesulfonate monooxygenase activity"/>
    <property type="evidence" value="ECO:0007669"/>
    <property type="project" value="TreeGrafter"/>
</dbReference>
<dbReference type="InterPro" id="IPR050172">
    <property type="entry name" value="SsuD_RutA_monooxygenase"/>
</dbReference>
<keyword evidence="3" id="KW-0560">Oxidoreductase</keyword>
<sequence length="356" mass="40137">MTDIASMRFGFAIPIFANPGVVDVRTPSFEQLEWAPILSAVQESEALGYDSIWVADHMFLGHDGAILEGWTTLCVLAGATNKVRLGNIHLGNGFRWAPLTAKMAATLDFVSGGRFEFFIDPGWREREHVAYGFEWEPDRAIRARQVGEAIQMTRQMWIGEPVDFDGTYYSLDRAINTPRPVREGGPRVWIGEAFDDATLDLVATYADVWNSMPAGVEVLREKIARVDDACLKRGRDPGTLEKTLETQVLIVDSDAEWQEWLDRWAALRQAHPTGEAMADFFEFVKSTNPQLTEGVDPDRLKEEFVIGTKDEVIDKLRAYQELGITEVICWFMDFPESTTMRRLATEVRPALEVGRG</sequence>
<evidence type="ECO:0000256" key="4">
    <source>
        <dbReference type="ARBA" id="ARBA00023033"/>
    </source>
</evidence>
<evidence type="ECO:0000256" key="2">
    <source>
        <dbReference type="ARBA" id="ARBA00022643"/>
    </source>
</evidence>